<evidence type="ECO:0000313" key="2">
    <source>
        <dbReference type="Proteomes" id="UP001107558"/>
    </source>
</evidence>
<gene>
    <name evidence="1" type="ORF">PVAND_014364</name>
</gene>
<dbReference type="Proteomes" id="UP001107558">
    <property type="component" value="Chromosome 4"/>
</dbReference>
<sequence length="108" mass="12219">MKEKLKEIDLVFAVMVDIWTDNIGNRPYINISIQFTSKEFKIYTLHLATEFIERPHTGEKIELTSERVLKTGPSSNDANSCGIIAFSSILVHGRHIQPNGALVETYLN</sequence>
<proteinExistence type="predicted"/>
<reference evidence="1" key="1">
    <citation type="submission" date="2021-03" db="EMBL/GenBank/DDBJ databases">
        <title>Chromosome level genome of the anhydrobiotic midge Polypedilum vanderplanki.</title>
        <authorList>
            <person name="Yoshida Y."/>
            <person name="Kikawada T."/>
            <person name="Gusev O."/>
        </authorList>
    </citation>
    <scope>NUCLEOTIDE SEQUENCE</scope>
    <source>
        <strain evidence="1">NIAS01</strain>
        <tissue evidence="1">Whole body or cell culture</tissue>
    </source>
</reference>
<comment type="caution">
    <text evidence="1">The sequence shown here is derived from an EMBL/GenBank/DDBJ whole genome shotgun (WGS) entry which is preliminary data.</text>
</comment>
<keyword evidence="2" id="KW-1185">Reference proteome</keyword>
<organism evidence="1 2">
    <name type="scientific">Polypedilum vanderplanki</name>
    <name type="common">Sleeping chironomid midge</name>
    <dbReference type="NCBI Taxonomy" id="319348"/>
    <lineage>
        <taxon>Eukaryota</taxon>
        <taxon>Metazoa</taxon>
        <taxon>Ecdysozoa</taxon>
        <taxon>Arthropoda</taxon>
        <taxon>Hexapoda</taxon>
        <taxon>Insecta</taxon>
        <taxon>Pterygota</taxon>
        <taxon>Neoptera</taxon>
        <taxon>Endopterygota</taxon>
        <taxon>Diptera</taxon>
        <taxon>Nematocera</taxon>
        <taxon>Chironomoidea</taxon>
        <taxon>Chironomidae</taxon>
        <taxon>Chironominae</taxon>
        <taxon>Polypedilum</taxon>
        <taxon>Polypedilum</taxon>
    </lineage>
</organism>
<name>A0A9J6B8Y6_POLVA</name>
<protein>
    <submittedName>
        <fullName evidence="1">Uncharacterized protein</fullName>
    </submittedName>
</protein>
<accession>A0A9J6B8Y6</accession>
<evidence type="ECO:0000313" key="1">
    <source>
        <dbReference type="EMBL" id="KAG5666329.1"/>
    </source>
</evidence>
<dbReference type="OrthoDB" id="7791546at2759"/>
<dbReference type="AlphaFoldDB" id="A0A9J6B8Y6"/>
<dbReference type="EMBL" id="JADBJN010000004">
    <property type="protein sequence ID" value="KAG5666329.1"/>
    <property type="molecule type" value="Genomic_DNA"/>
</dbReference>